<keyword evidence="1" id="KW-1133">Transmembrane helix</keyword>
<evidence type="ECO:0000313" key="2">
    <source>
        <dbReference type="EMBL" id="CAK9190027.1"/>
    </source>
</evidence>
<evidence type="ECO:0008006" key="4">
    <source>
        <dbReference type="Google" id="ProtNLM"/>
    </source>
</evidence>
<proteinExistence type="predicted"/>
<keyword evidence="3" id="KW-1185">Reference proteome</keyword>
<sequence length="75" mass="8332">MCDEGCRPLGFLLGLPFMLVSFILTLIGILLWIITAPLACCCPCLLCFTILAELAISLIKAPFTVIRWFTRQIPC</sequence>
<feature type="transmembrane region" description="Helical" evidence="1">
    <location>
        <begin position="12"/>
        <end position="34"/>
    </location>
</feature>
<dbReference type="PANTHER" id="PTHR33834">
    <property type="entry name" value="SIGNALING PEPTIDE TAXIMIN 2"/>
    <property type="match status" value="1"/>
</dbReference>
<gene>
    <name evidence="2" type="ORF">CSSPTR1EN2_LOCUS621</name>
</gene>
<reference evidence="2 3" key="1">
    <citation type="submission" date="2024-02" db="EMBL/GenBank/DDBJ databases">
        <authorList>
            <consortium name="ELIXIR-Norway"/>
            <consortium name="Elixir Norway"/>
        </authorList>
    </citation>
    <scope>NUCLEOTIDE SEQUENCE [LARGE SCALE GENOMIC DNA]</scope>
</reference>
<keyword evidence="1" id="KW-0472">Membrane</keyword>
<evidence type="ECO:0000256" key="1">
    <source>
        <dbReference type="SAM" id="Phobius"/>
    </source>
</evidence>
<name>A0ABP0T8X8_9BRYO</name>
<evidence type="ECO:0000313" key="3">
    <source>
        <dbReference type="Proteomes" id="UP001497512"/>
    </source>
</evidence>
<organism evidence="2 3">
    <name type="scientific">Sphagnum troendelagicum</name>
    <dbReference type="NCBI Taxonomy" id="128251"/>
    <lineage>
        <taxon>Eukaryota</taxon>
        <taxon>Viridiplantae</taxon>
        <taxon>Streptophyta</taxon>
        <taxon>Embryophyta</taxon>
        <taxon>Bryophyta</taxon>
        <taxon>Sphagnophytina</taxon>
        <taxon>Sphagnopsida</taxon>
        <taxon>Sphagnales</taxon>
        <taxon>Sphagnaceae</taxon>
        <taxon>Sphagnum</taxon>
    </lineage>
</organism>
<protein>
    <recommendedName>
        <fullName evidence="4">Signaling peptide TAXIMIN 1</fullName>
    </recommendedName>
</protein>
<dbReference type="Proteomes" id="UP001497512">
    <property type="component" value="Chromosome 1"/>
</dbReference>
<accession>A0ABP0T8X8</accession>
<keyword evidence="1" id="KW-0812">Transmembrane</keyword>
<dbReference type="PANTHER" id="PTHR33834:SF4">
    <property type="entry name" value="SIGNALING PEPTIDE TAXIMIN 2"/>
    <property type="match status" value="1"/>
</dbReference>
<dbReference type="EMBL" id="OZ019893">
    <property type="protein sequence ID" value="CAK9190027.1"/>
    <property type="molecule type" value="Genomic_DNA"/>
</dbReference>
<dbReference type="InterPro" id="IPR055283">
    <property type="entry name" value="TAXIMIN_1/2"/>
</dbReference>